<accession>A0A6L3II31</accession>
<keyword evidence="3" id="KW-0378">Hydrolase</keyword>
<dbReference type="InterPro" id="IPR023296">
    <property type="entry name" value="Glyco_hydro_beta-prop_sf"/>
</dbReference>
<organism evidence="5 6">
    <name type="scientific">Phocaeicola dorei</name>
    <dbReference type="NCBI Taxonomy" id="357276"/>
    <lineage>
        <taxon>Bacteria</taxon>
        <taxon>Pseudomonadati</taxon>
        <taxon>Bacteroidota</taxon>
        <taxon>Bacteroidia</taxon>
        <taxon>Bacteroidales</taxon>
        <taxon>Bacteroidaceae</taxon>
        <taxon>Phocaeicola</taxon>
    </lineage>
</organism>
<dbReference type="AlphaFoldDB" id="A0A6L3II31"/>
<evidence type="ECO:0000256" key="3">
    <source>
        <dbReference type="ARBA" id="ARBA00022801"/>
    </source>
</evidence>
<dbReference type="Proteomes" id="UP000481700">
    <property type="component" value="Unassembled WGS sequence"/>
</dbReference>
<dbReference type="InterPro" id="IPR050727">
    <property type="entry name" value="GH43_arabinanases"/>
</dbReference>
<keyword evidence="4" id="KW-0326">Glycosidase</keyword>
<dbReference type="Gene3D" id="2.115.10.20">
    <property type="entry name" value="Glycosyl hydrolase domain, family 43"/>
    <property type="match status" value="1"/>
</dbReference>
<dbReference type="PANTHER" id="PTHR43301">
    <property type="entry name" value="ARABINAN ENDO-1,5-ALPHA-L-ARABINOSIDASE"/>
    <property type="match status" value="1"/>
</dbReference>
<reference evidence="5 6" key="1">
    <citation type="journal article" date="2019" name="Nat. Med.">
        <title>A library of human gut bacterial isolates paired with longitudinal multiomics data enables mechanistic microbiome research.</title>
        <authorList>
            <person name="Poyet M."/>
            <person name="Groussin M."/>
            <person name="Gibbons S.M."/>
            <person name="Avila-Pacheco J."/>
            <person name="Jiang X."/>
            <person name="Kearney S.M."/>
            <person name="Perrotta A.R."/>
            <person name="Berdy B."/>
            <person name="Zhao S."/>
            <person name="Lieberman T.D."/>
            <person name="Swanson P.K."/>
            <person name="Smith M."/>
            <person name="Roesemann S."/>
            <person name="Alexander J.E."/>
            <person name="Rich S.A."/>
            <person name="Livny J."/>
            <person name="Vlamakis H."/>
            <person name="Clish C."/>
            <person name="Bullock K."/>
            <person name="Deik A."/>
            <person name="Scott J."/>
            <person name="Pierce K.A."/>
            <person name="Xavier R.J."/>
            <person name="Alm E.J."/>
        </authorList>
    </citation>
    <scope>NUCLEOTIDE SEQUENCE [LARGE SCALE GENOMIC DNA]</scope>
    <source>
        <strain evidence="5 6">BIOML-A25</strain>
    </source>
</reference>
<dbReference type="PANTHER" id="PTHR43301:SF3">
    <property type="entry name" value="ARABINAN ENDO-1,5-ALPHA-L-ARABINOSIDASE A-RELATED"/>
    <property type="match status" value="1"/>
</dbReference>
<feature type="non-terminal residue" evidence="5">
    <location>
        <position position="181"/>
    </location>
</feature>
<proteinExistence type="inferred from homology"/>
<comment type="pathway">
    <text evidence="1">Glycan metabolism; L-arabinan degradation.</text>
</comment>
<gene>
    <name evidence="5" type="ORF">F2Z07_28225</name>
</gene>
<comment type="caution">
    <text evidence="5">The sequence shown here is derived from an EMBL/GenBank/DDBJ whole genome shotgun (WGS) entry which is preliminary data.</text>
</comment>
<dbReference type="GO" id="GO:0004553">
    <property type="term" value="F:hydrolase activity, hydrolyzing O-glycosyl compounds"/>
    <property type="evidence" value="ECO:0007669"/>
    <property type="project" value="InterPro"/>
</dbReference>
<name>A0A6L3II31_9BACT</name>
<comment type="similarity">
    <text evidence="2">Belongs to the glycosyl hydrolase 43 family.</text>
</comment>
<dbReference type="GO" id="GO:0005975">
    <property type="term" value="P:carbohydrate metabolic process"/>
    <property type="evidence" value="ECO:0007669"/>
    <property type="project" value="InterPro"/>
</dbReference>
<dbReference type="EMBL" id="VVZV01000411">
    <property type="protein sequence ID" value="KAA5298937.1"/>
    <property type="molecule type" value="Genomic_DNA"/>
</dbReference>
<evidence type="ECO:0000256" key="2">
    <source>
        <dbReference type="ARBA" id="ARBA00009865"/>
    </source>
</evidence>
<protein>
    <submittedName>
        <fullName evidence="5">Arabinan endo-1,5-alpha-L-arabinosidase</fullName>
    </submittedName>
</protein>
<evidence type="ECO:0000256" key="1">
    <source>
        <dbReference type="ARBA" id="ARBA00004834"/>
    </source>
</evidence>
<dbReference type="InterPro" id="IPR006710">
    <property type="entry name" value="Glyco_hydro_43"/>
</dbReference>
<evidence type="ECO:0000256" key="4">
    <source>
        <dbReference type="ARBA" id="ARBA00023295"/>
    </source>
</evidence>
<sequence>MKQQFFPQRLFMDMKRLIINRLVGLGLLVVGALVSCNAPTAFVPVPSPNPWMDDYTALSSMENYKQWGTYNVHDPACKKIGDTYYMYSTDAIFAENRKEAEEKNVPLGFIQVRKSKDLVHWDFVGWAFPEIPAPAIEWVHSQAEGKGATNIWAPFLMPYQGIYRLYYCVSAFGRNTSYIGM</sequence>
<dbReference type="RefSeq" id="WP_149937847.1">
    <property type="nucleotide sequence ID" value="NZ_VVZV01000411.1"/>
</dbReference>
<evidence type="ECO:0000313" key="6">
    <source>
        <dbReference type="Proteomes" id="UP000481700"/>
    </source>
</evidence>
<dbReference type="Pfam" id="PF04616">
    <property type="entry name" value="Glyco_hydro_43"/>
    <property type="match status" value="1"/>
</dbReference>
<evidence type="ECO:0000313" key="5">
    <source>
        <dbReference type="EMBL" id="KAA5298937.1"/>
    </source>
</evidence>
<dbReference type="SUPFAM" id="SSF75005">
    <property type="entry name" value="Arabinanase/levansucrase/invertase"/>
    <property type="match status" value="1"/>
</dbReference>